<evidence type="ECO:0000259" key="2">
    <source>
        <dbReference type="Pfam" id="PF03732"/>
    </source>
</evidence>
<evidence type="ECO:0000256" key="1">
    <source>
        <dbReference type="SAM" id="MobiDB-lite"/>
    </source>
</evidence>
<proteinExistence type="predicted"/>
<feature type="domain" description="Retrotransposon Copia-like N-terminal" evidence="3">
    <location>
        <begin position="32"/>
        <end position="74"/>
    </location>
</feature>
<reference evidence="4 5" key="1">
    <citation type="journal article" date="2014" name="Am. J. Bot.">
        <title>Genome assembly and annotation for red clover (Trifolium pratense; Fabaceae).</title>
        <authorList>
            <person name="Istvanek J."/>
            <person name="Jaros M."/>
            <person name="Krenek A."/>
            <person name="Repkova J."/>
        </authorList>
    </citation>
    <scope>NUCLEOTIDE SEQUENCE [LARGE SCALE GENOMIC DNA]</scope>
    <source>
        <strain evidence="5">cv. Tatra</strain>
        <tissue evidence="4">Young leaves</tissue>
    </source>
</reference>
<accession>A0A2K3NB49</accession>
<dbReference type="PANTHER" id="PTHR37610">
    <property type="entry name" value="CCHC-TYPE DOMAIN-CONTAINING PROTEIN"/>
    <property type="match status" value="1"/>
</dbReference>
<evidence type="ECO:0000313" key="4">
    <source>
        <dbReference type="EMBL" id="PNY00259.1"/>
    </source>
</evidence>
<feature type="region of interest" description="Disordered" evidence="1">
    <location>
        <begin position="210"/>
        <end position="240"/>
    </location>
</feature>
<feature type="compositionally biased region" description="Low complexity" evidence="1">
    <location>
        <begin position="212"/>
        <end position="221"/>
    </location>
</feature>
<sequence length="436" mass="48190">MSVSSSASVNGGHTGSQNKGYQNDTLNPYFLHPNENPGNVLVTPLLSGSNYHSWSCAMTVALRSKHKLHFVNGSPSDDDHDSIAWDRCNTMIMSWLCNSVEPEIAQSILWMDSASDIWKDLKDHFYQGDIFRISDIQEEIYSLKQGDCSISTYYTRMKKLWQELDNFRPIPESNCIVDCNVVAKMKEYKDSDQKERQLVTSFDESKLLAAMGSSSSGRGQSQRGGGTRGGRSNGGRGRGNKLCTHCGQTNHVIENCWKKYGYPPPHLQHLQEAGKVNNINGNEDEVQSVGYVEEHIDSDSSKLSFTPEQHKALLAFLQGSGSLPSHSINHITTNHNNGTVPKLTCLLKCHLVFDNDKCVIQDNYSKRMIGAAKLNNGLYLLTQPSISLGKSPDNPCIKPCLSIAQNNHVDCNMANSFEIPGTQWTGVAQGVATLVC</sequence>
<dbReference type="Pfam" id="PF14244">
    <property type="entry name" value="Retrotran_gag_3"/>
    <property type="match status" value="1"/>
</dbReference>
<evidence type="ECO:0000259" key="3">
    <source>
        <dbReference type="Pfam" id="PF14244"/>
    </source>
</evidence>
<dbReference type="AlphaFoldDB" id="A0A2K3NB49"/>
<feature type="domain" description="Retrotransposon gag" evidence="2">
    <location>
        <begin position="106"/>
        <end position="166"/>
    </location>
</feature>
<dbReference type="Proteomes" id="UP000236291">
    <property type="component" value="Unassembled WGS sequence"/>
</dbReference>
<name>A0A2K3NB49_TRIPR</name>
<comment type="caution">
    <text evidence="4">The sequence shown here is derived from an EMBL/GenBank/DDBJ whole genome shotgun (WGS) entry which is preliminary data.</text>
</comment>
<evidence type="ECO:0000313" key="5">
    <source>
        <dbReference type="Proteomes" id="UP000236291"/>
    </source>
</evidence>
<dbReference type="InterPro" id="IPR029472">
    <property type="entry name" value="Copia-like_N"/>
</dbReference>
<feature type="non-terminal residue" evidence="4">
    <location>
        <position position="436"/>
    </location>
</feature>
<protein>
    <recommendedName>
        <fullName evidence="6">Flavonol sulfotransferase-like protein</fullName>
    </recommendedName>
</protein>
<dbReference type="PANTHER" id="PTHR37610:SF55">
    <property type="entry name" value="RETROTRANSPOSON COPIA-LIKE N-TERMINAL DOMAIN-CONTAINING PROTEIN"/>
    <property type="match status" value="1"/>
</dbReference>
<reference evidence="4 5" key="2">
    <citation type="journal article" date="2017" name="Front. Plant Sci.">
        <title>Gene Classification and Mining of Molecular Markers Useful in Red Clover (Trifolium pratense) Breeding.</title>
        <authorList>
            <person name="Istvanek J."/>
            <person name="Dluhosova J."/>
            <person name="Dluhos P."/>
            <person name="Patkova L."/>
            <person name="Nedelnik J."/>
            <person name="Repkova J."/>
        </authorList>
    </citation>
    <scope>NUCLEOTIDE SEQUENCE [LARGE SCALE GENOMIC DNA]</scope>
    <source>
        <strain evidence="5">cv. Tatra</strain>
        <tissue evidence="4">Young leaves</tissue>
    </source>
</reference>
<organism evidence="4 5">
    <name type="scientific">Trifolium pratense</name>
    <name type="common">Red clover</name>
    <dbReference type="NCBI Taxonomy" id="57577"/>
    <lineage>
        <taxon>Eukaryota</taxon>
        <taxon>Viridiplantae</taxon>
        <taxon>Streptophyta</taxon>
        <taxon>Embryophyta</taxon>
        <taxon>Tracheophyta</taxon>
        <taxon>Spermatophyta</taxon>
        <taxon>Magnoliopsida</taxon>
        <taxon>eudicotyledons</taxon>
        <taxon>Gunneridae</taxon>
        <taxon>Pentapetalae</taxon>
        <taxon>rosids</taxon>
        <taxon>fabids</taxon>
        <taxon>Fabales</taxon>
        <taxon>Fabaceae</taxon>
        <taxon>Papilionoideae</taxon>
        <taxon>50 kb inversion clade</taxon>
        <taxon>NPAAA clade</taxon>
        <taxon>Hologalegina</taxon>
        <taxon>IRL clade</taxon>
        <taxon>Trifolieae</taxon>
        <taxon>Trifolium</taxon>
    </lineage>
</organism>
<dbReference type="EMBL" id="ASHM01018707">
    <property type="protein sequence ID" value="PNY00259.1"/>
    <property type="molecule type" value="Genomic_DNA"/>
</dbReference>
<feature type="region of interest" description="Disordered" evidence="1">
    <location>
        <begin position="1"/>
        <end position="28"/>
    </location>
</feature>
<evidence type="ECO:0008006" key="6">
    <source>
        <dbReference type="Google" id="ProtNLM"/>
    </source>
</evidence>
<dbReference type="InterPro" id="IPR005162">
    <property type="entry name" value="Retrotrans_gag_dom"/>
</dbReference>
<dbReference type="Pfam" id="PF03732">
    <property type="entry name" value="Retrotrans_gag"/>
    <property type="match status" value="1"/>
</dbReference>
<gene>
    <name evidence="4" type="ORF">L195_g023535</name>
</gene>
<feature type="compositionally biased region" description="Polar residues" evidence="1">
    <location>
        <begin position="1"/>
        <end position="26"/>
    </location>
</feature>
<feature type="compositionally biased region" description="Gly residues" evidence="1">
    <location>
        <begin position="222"/>
        <end position="237"/>
    </location>
</feature>